<dbReference type="GO" id="GO:0005737">
    <property type="term" value="C:cytoplasm"/>
    <property type="evidence" value="ECO:0007669"/>
    <property type="project" value="InterPro"/>
</dbReference>
<dbReference type="Pfam" id="PF00719">
    <property type="entry name" value="Pyrophosphatase"/>
    <property type="match status" value="1"/>
</dbReference>
<dbReference type="GO" id="GO:0006796">
    <property type="term" value="P:phosphate-containing compound metabolic process"/>
    <property type="evidence" value="ECO:0007669"/>
    <property type="project" value="InterPro"/>
</dbReference>
<dbReference type="EMBL" id="OX365769">
    <property type="protein sequence ID" value="CAI4035735.1"/>
    <property type="molecule type" value="Genomic_DNA"/>
</dbReference>
<dbReference type="FunFam" id="3.90.80.10:FF:000007">
    <property type="entry name" value="Inorganic pyrophosphatase, mitochondrial"/>
    <property type="match status" value="1"/>
</dbReference>
<comment type="cofactor">
    <cofactor evidence="1">
        <name>Mg(2+)</name>
        <dbReference type="ChEBI" id="CHEBI:18420"/>
    </cofactor>
</comment>
<reference evidence="8" key="1">
    <citation type="submission" date="2022-10" db="EMBL/GenBank/DDBJ databases">
        <authorList>
            <person name="Byrne P K."/>
        </authorList>
    </citation>
    <scope>NUCLEOTIDE SEQUENCE</scope>
    <source>
        <strain evidence="8">IFO1815</strain>
    </source>
</reference>
<evidence type="ECO:0000256" key="5">
    <source>
        <dbReference type="ARBA" id="ARBA00022801"/>
    </source>
</evidence>
<dbReference type="Proteomes" id="UP001161438">
    <property type="component" value="Chromosome 13"/>
</dbReference>
<keyword evidence="5" id="KW-0378">Hydrolase</keyword>
<dbReference type="AlphaFoldDB" id="A0AA35IUJ3"/>
<dbReference type="PROSITE" id="PS00387">
    <property type="entry name" value="PPASE"/>
    <property type="match status" value="1"/>
</dbReference>
<organism evidence="8 9">
    <name type="scientific">Saccharomyces mikatae IFO 1815</name>
    <dbReference type="NCBI Taxonomy" id="226126"/>
    <lineage>
        <taxon>Eukaryota</taxon>
        <taxon>Fungi</taxon>
        <taxon>Dikarya</taxon>
        <taxon>Ascomycota</taxon>
        <taxon>Saccharomycotina</taxon>
        <taxon>Saccharomycetes</taxon>
        <taxon>Saccharomycetales</taxon>
        <taxon>Saccharomycetaceae</taxon>
        <taxon>Saccharomyces</taxon>
    </lineage>
</organism>
<evidence type="ECO:0000256" key="6">
    <source>
        <dbReference type="ARBA" id="ARBA00022842"/>
    </source>
</evidence>
<dbReference type="CDD" id="cd00412">
    <property type="entry name" value="pyrophosphatase"/>
    <property type="match status" value="1"/>
</dbReference>
<comment type="similarity">
    <text evidence="2">Belongs to the PPase family.</text>
</comment>
<dbReference type="EC" id="3.6.1.1" evidence="3"/>
<evidence type="ECO:0000313" key="8">
    <source>
        <dbReference type="EMBL" id="CAI4035735.1"/>
    </source>
</evidence>
<dbReference type="GeneID" id="80920609"/>
<dbReference type="Gene3D" id="3.90.80.10">
    <property type="entry name" value="Inorganic pyrophosphatase"/>
    <property type="match status" value="1"/>
</dbReference>
<keyword evidence="9" id="KW-1185">Reference proteome</keyword>
<dbReference type="GO" id="GO:0004427">
    <property type="term" value="F:inorganic diphosphate phosphatase activity"/>
    <property type="evidence" value="ECO:0007669"/>
    <property type="project" value="UniProtKB-EC"/>
</dbReference>
<evidence type="ECO:0000256" key="7">
    <source>
        <dbReference type="ARBA" id="ARBA00032535"/>
    </source>
</evidence>
<dbReference type="PANTHER" id="PTHR10286">
    <property type="entry name" value="INORGANIC PYROPHOSPHATASE"/>
    <property type="match status" value="1"/>
</dbReference>
<keyword evidence="6" id="KW-0460">Magnesium</keyword>
<sequence length="312" mass="35509">MNMSVLRMNALVAKSRAMERLKQTLNILSVRNHRQFNTIQQGSKYTLGFKQYVTLSNGEVASFFHDVPLALNESEKTVNMIVEVPRWTTGKFEISKELRFNPIIQDTKNGKLRFVNNIFPYHGYIHNYGAIPQTWEDPTVKHELGNDAVSLEGDNDPLDCCEIGSDVLEMGSIKKVKVLGSLALIDDGELDWKVIVINVNDPLSSKINDIGNVEKHFPGILDATREWFRKYKVPAGKPLNSFAFHEQYINSSSTIQIIKECHKSWRKLISGSLDDKYDKLPRIERSGNGIILEDSAKPPSQVPPEVQKWYYV</sequence>
<dbReference type="RefSeq" id="XP_056078855.1">
    <property type="nucleotide sequence ID" value="XM_056224992.1"/>
</dbReference>
<protein>
    <recommendedName>
        <fullName evidence="3">inorganic diphosphatase</fullName>
        <ecNumber evidence="3">3.6.1.1</ecNumber>
    </recommendedName>
    <alternativeName>
        <fullName evidence="7">Pyrophosphate phospho-hydrolase</fullName>
    </alternativeName>
</protein>
<evidence type="ECO:0000256" key="1">
    <source>
        <dbReference type="ARBA" id="ARBA00001946"/>
    </source>
</evidence>
<accession>A0AA35IUJ3</accession>
<dbReference type="InterPro" id="IPR008162">
    <property type="entry name" value="Pyrophosphatase"/>
</dbReference>
<keyword evidence="4" id="KW-0479">Metal-binding</keyword>
<evidence type="ECO:0000256" key="4">
    <source>
        <dbReference type="ARBA" id="ARBA00022723"/>
    </source>
</evidence>
<name>A0AA35IUJ3_SACMI</name>
<evidence type="ECO:0000256" key="2">
    <source>
        <dbReference type="ARBA" id="ARBA00006220"/>
    </source>
</evidence>
<evidence type="ECO:0000256" key="3">
    <source>
        <dbReference type="ARBA" id="ARBA00012146"/>
    </source>
</evidence>
<gene>
    <name evidence="8" type="primary">SMKI13G3860</name>
    <name evidence="8" type="ORF">SMKI_13G3860</name>
</gene>
<dbReference type="InterPro" id="IPR036649">
    <property type="entry name" value="Pyrophosphatase_sf"/>
</dbReference>
<proteinExistence type="inferred from homology"/>
<dbReference type="GO" id="GO:0000287">
    <property type="term" value="F:magnesium ion binding"/>
    <property type="evidence" value="ECO:0007669"/>
    <property type="project" value="InterPro"/>
</dbReference>
<dbReference type="SUPFAM" id="SSF50324">
    <property type="entry name" value="Inorganic pyrophosphatase"/>
    <property type="match status" value="1"/>
</dbReference>
<evidence type="ECO:0000313" key="9">
    <source>
        <dbReference type="Proteomes" id="UP001161438"/>
    </source>
</evidence>